<evidence type="ECO:0000313" key="10">
    <source>
        <dbReference type="Proteomes" id="UP000023703"/>
    </source>
</evidence>
<keyword evidence="4 7" id="KW-0812">Transmembrane</keyword>
<organism evidence="9 10">
    <name type="scientific">Corynebacterium glyciniphilum AJ 3170</name>
    <dbReference type="NCBI Taxonomy" id="1404245"/>
    <lineage>
        <taxon>Bacteria</taxon>
        <taxon>Bacillati</taxon>
        <taxon>Actinomycetota</taxon>
        <taxon>Actinomycetes</taxon>
        <taxon>Mycobacteriales</taxon>
        <taxon>Corynebacteriaceae</taxon>
        <taxon>Corynebacterium</taxon>
    </lineage>
</organism>
<evidence type="ECO:0000313" key="9">
    <source>
        <dbReference type="EMBL" id="AHW62641.1"/>
    </source>
</evidence>
<keyword evidence="10" id="KW-1185">Reference proteome</keyword>
<dbReference type="OrthoDB" id="3223244at2"/>
<evidence type="ECO:0000259" key="8">
    <source>
        <dbReference type="Pfam" id="PF02687"/>
    </source>
</evidence>
<feature type="transmembrane region" description="Helical" evidence="7">
    <location>
        <begin position="612"/>
        <end position="636"/>
    </location>
</feature>
<feature type="transmembrane region" description="Helical" evidence="7">
    <location>
        <begin position="570"/>
        <end position="600"/>
    </location>
</feature>
<feature type="transmembrane region" description="Helical" evidence="7">
    <location>
        <begin position="162"/>
        <end position="183"/>
    </location>
</feature>
<proteinExistence type="inferred from homology"/>
<gene>
    <name evidence="9" type="ORF">CGLY_00965</name>
</gene>
<feature type="transmembrane region" description="Helical" evidence="7">
    <location>
        <begin position="72"/>
        <end position="93"/>
    </location>
</feature>
<dbReference type="STRING" id="1404245.CGLY_00965"/>
<dbReference type="InterPro" id="IPR051447">
    <property type="entry name" value="Lipoprotein-release_system"/>
</dbReference>
<name>X5E7H7_9CORY</name>
<feature type="domain" description="ABC3 transporter permease C-terminal" evidence="8">
    <location>
        <begin position="73"/>
        <end position="191"/>
    </location>
</feature>
<keyword evidence="3" id="KW-1003">Cell membrane</keyword>
<evidence type="ECO:0000256" key="4">
    <source>
        <dbReference type="ARBA" id="ARBA00022692"/>
    </source>
</evidence>
<feature type="transmembrane region" description="Helical" evidence="7">
    <location>
        <begin position="523"/>
        <end position="549"/>
    </location>
</feature>
<evidence type="ECO:0000256" key="3">
    <source>
        <dbReference type="ARBA" id="ARBA00022475"/>
    </source>
</evidence>
<dbReference type="PANTHER" id="PTHR30489:SF0">
    <property type="entry name" value="LIPOPROTEIN-RELEASING SYSTEM TRANSMEMBRANE PROTEIN LOLE"/>
    <property type="match status" value="1"/>
</dbReference>
<dbReference type="GO" id="GO:0098797">
    <property type="term" value="C:plasma membrane protein complex"/>
    <property type="evidence" value="ECO:0007669"/>
    <property type="project" value="TreeGrafter"/>
</dbReference>
<keyword evidence="5 7" id="KW-1133">Transmembrane helix</keyword>
<evidence type="ECO:0000256" key="1">
    <source>
        <dbReference type="ARBA" id="ARBA00004651"/>
    </source>
</evidence>
<dbReference type="GO" id="GO:0044874">
    <property type="term" value="P:lipoprotein localization to outer membrane"/>
    <property type="evidence" value="ECO:0007669"/>
    <property type="project" value="TreeGrafter"/>
</dbReference>
<accession>X5E7H7</accession>
<feature type="transmembrane region" description="Helical" evidence="7">
    <location>
        <begin position="15"/>
        <end position="40"/>
    </location>
</feature>
<protein>
    <submittedName>
        <fullName evidence="9">Membrane associated protein</fullName>
    </submittedName>
</protein>
<evidence type="ECO:0000256" key="5">
    <source>
        <dbReference type="ARBA" id="ARBA00022989"/>
    </source>
</evidence>
<dbReference type="eggNOG" id="COG0577">
    <property type="taxonomic scope" value="Bacteria"/>
</dbReference>
<comment type="similarity">
    <text evidence="2">Belongs to the ABC-4 integral membrane protein family. LolC/E subfamily.</text>
</comment>
<evidence type="ECO:0000256" key="6">
    <source>
        <dbReference type="ARBA" id="ARBA00023136"/>
    </source>
</evidence>
<dbReference type="HOGENOM" id="CLU_012341_2_1_11"/>
<dbReference type="RefSeq" id="WP_038545297.1">
    <property type="nucleotide sequence ID" value="NZ_CP006842.1"/>
</dbReference>
<dbReference type="Proteomes" id="UP000023703">
    <property type="component" value="Chromosome"/>
</dbReference>
<comment type="subcellular location">
    <subcellularLocation>
        <location evidence="1">Cell membrane</location>
        <topology evidence="1">Multi-pass membrane protein</topology>
    </subcellularLocation>
</comment>
<dbReference type="InterPro" id="IPR003838">
    <property type="entry name" value="ABC3_permease_C"/>
</dbReference>
<reference evidence="9 10" key="1">
    <citation type="journal article" date="2015" name="Int. J. Syst. Evol. Microbiol.">
        <title>Revisiting Corynebacterium glyciniphilum (ex Kubota et al., 1972) sp. nov., nom. rev., isolated from putrefied banana.</title>
        <authorList>
            <person name="Al-Dilaimi A."/>
            <person name="Bednarz H."/>
            <person name="Lomker A."/>
            <person name="Niehaus K."/>
            <person name="Kalinowski J."/>
            <person name="Ruckert C."/>
        </authorList>
    </citation>
    <scope>NUCLEOTIDE SEQUENCE [LARGE SCALE GENOMIC DNA]</scope>
    <source>
        <strain evidence="9">AJ 3170</strain>
    </source>
</reference>
<feature type="transmembrane region" description="Helical" evidence="7">
    <location>
        <begin position="212"/>
        <end position="235"/>
    </location>
</feature>
<evidence type="ECO:0000256" key="7">
    <source>
        <dbReference type="SAM" id="Phobius"/>
    </source>
</evidence>
<evidence type="ECO:0000256" key="2">
    <source>
        <dbReference type="ARBA" id="ARBA00005236"/>
    </source>
</evidence>
<dbReference type="PANTHER" id="PTHR30489">
    <property type="entry name" value="LIPOPROTEIN-RELEASING SYSTEM TRANSMEMBRANE PROTEIN LOLE"/>
    <property type="match status" value="1"/>
</dbReference>
<dbReference type="AlphaFoldDB" id="X5E7H7"/>
<dbReference type="EMBL" id="CP006842">
    <property type="protein sequence ID" value="AHW62641.1"/>
    <property type="molecule type" value="Genomic_DNA"/>
</dbReference>
<sequence length="652" mass="66965">MIGLAARTFADRWQLFIGTVLAVTIGVAIIHAGMTIILGVESAAAPGTMPPEQMEDFHQAAEGASTLTGMTVMLGAFLTVFVVGSTVTFAIDQRRGDLALLRLGGVTGRQIRRLLLVEALLTAVPGAVLGAVVGIGLTVVQSKILAGLGAFPEGLDTPMRPAVLALDMAAAVTVCLVGAWGAARRATRISPLDALRRSPADQRVMTVRRWMVALLAAVVTAVQVAFSVVAGGVLIPLLLGLGIVVTASVAMSQLAPLLVPAVARILLLAPGLRQSVIAGLSVANLRDAVRRTASCAAPMIVLVSLVMGLQGILDTQTEAAETEASRLLDADLVGTVTGGDGRRDVVDEVRDIEGVSLAAPETVVPLNVQLTNGGVATNGPGTVVAVDPDAFRETHRQSPDTGDVADFGPDSVVLGPGLEGIAVRGHPDQITVDIAGEPVVLREAARMAETLAGKDGFYIDRTLLSLTEPALLDRETSLLIQVESGAERGEVTAALERAGVSDVQTPADLASEEGSASDSENRAVMLAIVGLGSIYALISVLSTLAISISQRRSELAALRLSGFTRAQVQGVTVVEALAATTIGLFLGAVAAVLSLVGLWGATARIYGTPVVAIPWTLLAGITALAFALTAVTAVVATRRAIKPPPVQVIGGD</sequence>
<keyword evidence="6 7" id="KW-0472">Membrane</keyword>
<feature type="transmembrane region" description="Helical" evidence="7">
    <location>
        <begin position="114"/>
        <end position="142"/>
    </location>
</feature>
<dbReference type="KEGG" id="cgy:CGLY_00965"/>
<dbReference type="Pfam" id="PF02687">
    <property type="entry name" value="FtsX"/>
    <property type="match status" value="2"/>
</dbReference>
<feature type="domain" description="ABC3 transporter permease C-terminal" evidence="8">
    <location>
        <begin position="528"/>
        <end position="645"/>
    </location>
</feature>